<dbReference type="Gene3D" id="1.10.10.60">
    <property type="entry name" value="Homeodomain-like"/>
    <property type="match status" value="1"/>
</dbReference>
<protein>
    <submittedName>
        <fullName evidence="4">TetR/AcrR family transcriptional regulator</fullName>
    </submittedName>
</protein>
<dbReference type="PRINTS" id="PR00455">
    <property type="entry name" value="HTHTETR"/>
</dbReference>
<dbReference type="Proteomes" id="UP000297792">
    <property type="component" value="Unassembled WGS sequence"/>
</dbReference>
<dbReference type="EMBL" id="RWKA01000004">
    <property type="protein sequence ID" value="TGB44143.1"/>
    <property type="molecule type" value="Genomic_DNA"/>
</dbReference>
<dbReference type="Gene3D" id="1.10.357.10">
    <property type="entry name" value="Tetracycline Repressor, domain 2"/>
    <property type="match status" value="1"/>
</dbReference>
<evidence type="ECO:0000313" key="5">
    <source>
        <dbReference type="Proteomes" id="UP000297792"/>
    </source>
</evidence>
<dbReference type="InterPro" id="IPR036271">
    <property type="entry name" value="Tet_transcr_reg_TetR-rel_C_sf"/>
</dbReference>
<evidence type="ECO:0000313" key="4">
    <source>
        <dbReference type="EMBL" id="TGB44143.1"/>
    </source>
</evidence>
<dbReference type="PANTHER" id="PTHR30055">
    <property type="entry name" value="HTH-TYPE TRANSCRIPTIONAL REGULATOR RUTR"/>
    <property type="match status" value="1"/>
</dbReference>
<dbReference type="GO" id="GO:0003700">
    <property type="term" value="F:DNA-binding transcription factor activity"/>
    <property type="evidence" value="ECO:0007669"/>
    <property type="project" value="TreeGrafter"/>
</dbReference>
<proteinExistence type="predicted"/>
<dbReference type="PROSITE" id="PS50977">
    <property type="entry name" value="HTH_TETR_2"/>
    <property type="match status" value="1"/>
</dbReference>
<gene>
    <name evidence="4" type="ORF">EJD98_09740</name>
</gene>
<dbReference type="Pfam" id="PF00440">
    <property type="entry name" value="TetR_N"/>
    <property type="match status" value="1"/>
</dbReference>
<dbReference type="SUPFAM" id="SSF48498">
    <property type="entry name" value="Tetracyclin repressor-like, C-terminal domain"/>
    <property type="match status" value="1"/>
</dbReference>
<dbReference type="InterPro" id="IPR001647">
    <property type="entry name" value="HTH_TetR"/>
</dbReference>
<keyword evidence="3" id="KW-0804">Transcription</keyword>
<evidence type="ECO:0000256" key="3">
    <source>
        <dbReference type="ARBA" id="ARBA00023163"/>
    </source>
</evidence>
<dbReference type="SUPFAM" id="SSF46689">
    <property type="entry name" value="Homeodomain-like"/>
    <property type="match status" value="1"/>
</dbReference>
<accession>A0A4Z0HQ21</accession>
<keyword evidence="2" id="KW-0238">DNA-binding</keyword>
<evidence type="ECO:0000256" key="2">
    <source>
        <dbReference type="ARBA" id="ARBA00023125"/>
    </source>
</evidence>
<dbReference type="InterPro" id="IPR039536">
    <property type="entry name" value="TetR_C_Proteobacteria"/>
</dbReference>
<dbReference type="Pfam" id="PF14246">
    <property type="entry name" value="TetR_C_7"/>
    <property type="match status" value="1"/>
</dbReference>
<organism evidence="4 5">
    <name type="scientific">Mycolicibacterium peregrinum</name>
    <name type="common">Mycobacterium peregrinum</name>
    <dbReference type="NCBI Taxonomy" id="43304"/>
    <lineage>
        <taxon>Bacteria</taxon>
        <taxon>Bacillati</taxon>
        <taxon>Actinomycetota</taxon>
        <taxon>Actinomycetes</taxon>
        <taxon>Mycobacteriales</taxon>
        <taxon>Mycobacteriaceae</taxon>
        <taxon>Mycolicibacterium</taxon>
    </lineage>
</organism>
<dbReference type="PANTHER" id="PTHR30055:SF234">
    <property type="entry name" value="HTH-TYPE TRANSCRIPTIONAL REGULATOR BETI"/>
    <property type="match status" value="1"/>
</dbReference>
<name>A0A4Z0HQ21_MYCPR</name>
<sequence length="207" mass="23203">MTTRRGRPTQAEAKALDLTVRNAAVATFIQSGYDGATMEAIAKAAGITKRSLYARYADKHALFVDVIPWALSRFEDDRSDVFLKEQDLETALVAVGRAALKRAVNPENVRLKRIAMNEGGRFPEFNVTAESMMWSGRQRVVTELLRRHEANGEIKVDDVELAAEHFLAMVEALPARFADFGIYRSKAQNERHLQQAVSLFLRGVVPR</sequence>
<keyword evidence="5" id="KW-1185">Reference proteome</keyword>
<dbReference type="InterPro" id="IPR009057">
    <property type="entry name" value="Homeodomain-like_sf"/>
</dbReference>
<comment type="caution">
    <text evidence="4">The sequence shown here is derived from an EMBL/GenBank/DDBJ whole genome shotgun (WGS) entry which is preliminary data.</text>
</comment>
<evidence type="ECO:0000256" key="1">
    <source>
        <dbReference type="ARBA" id="ARBA00023015"/>
    </source>
</evidence>
<dbReference type="GO" id="GO:0000976">
    <property type="term" value="F:transcription cis-regulatory region binding"/>
    <property type="evidence" value="ECO:0007669"/>
    <property type="project" value="TreeGrafter"/>
</dbReference>
<dbReference type="RefSeq" id="WP_135359795.1">
    <property type="nucleotide sequence ID" value="NZ_RWJZ01000003.1"/>
</dbReference>
<reference evidence="4 5" key="1">
    <citation type="submission" date="2018-12" db="EMBL/GenBank/DDBJ databases">
        <title>Draft genome sequences of Mycolicibacterium peregrinum isolated from a pig with lymphadenitis and from soil on the same Japanese pig farm.</title>
        <authorList>
            <person name="Komatsu T."/>
            <person name="Ohya K."/>
            <person name="Sawai K."/>
            <person name="Odoi J.O."/>
            <person name="Otsu K."/>
            <person name="Ota A."/>
            <person name="Ito T."/>
            <person name="Kawai M."/>
            <person name="Maruyama F."/>
        </authorList>
    </citation>
    <scope>NUCLEOTIDE SEQUENCE [LARGE SCALE GENOMIC DNA]</scope>
    <source>
        <strain evidence="4 5">138</strain>
    </source>
</reference>
<keyword evidence="1" id="KW-0805">Transcription regulation</keyword>
<dbReference type="InterPro" id="IPR050109">
    <property type="entry name" value="HTH-type_TetR-like_transc_reg"/>
</dbReference>
<dbReference type="AlphaFoldDB" id="A0A4Z0HQ21"/>